<name>A0ABS9BNS1_9BACT</name>
<protein>
    <submittedName>
        <fullName evidence="1">Uncharacterized protein</fullName>
    </submittedName>
</protein>
<organism evidence="1 2">
    <name type="scientific">Mariniradius sediminis</name>
    <dbReference type="NCBI Taxonomy" id="2909237"/>
    <lineage>
        <taxon>Bacteria</taxon>
        <taxon>Pseudomonadati</taxon>
        <taxon>Bacteroidota</taxon>
        <taxon>Cytophagia</taxon>
        <taxon>Cytophagales</taxon>
        <taxon>Cyclobacteriaceae</taxon>
        <taxon>Mariniradius</taxon>
    </lineage>
</organism>
<accession>A0ABS9BNS1</accession>
<evidence type="ECO:0000313" key="1">
    <source>
        <dbReference type="EMBL" id="MCF1749703.1"/>
    </source>
</evidence>
<evidence type="ECO:0000313" key="2">
    <source>
        <dbReference type="Proteomes" id="UP001201449"/>
    </source>
</evidence>
<gene>
    <name evidence="1" type="ORF">L0U89_01365</name>
</gene>
<comment type="caution">
    <text evidence="1">The sequence shown here is derived from an EMBL/GenBank/DDBJ whole genome shotgun (WGS) entry which is preliminary data.</text>
</comment>
<reference evidence="1 2" key="1">
    <citation type="submission" date="2022-01" db="EMBL/GenBank/DDBJ databases">
        <title>Mariniradius saccharolyticus sp. nov., isolated from sediment of a river.</title>
        <authorList>
            <person name="Liu H."/>
        </authorList>
    </citation>
    <scope>NUCLEOTIDE SEQUENCE [LARGE SCALE GENOMIC DNA]</scope>
    <source>
        <strain evidence="1 2">RY-2</strain>
    </source>
</reference>
<dbReference type="RefSeq" id="WP_234859871.1">
    <property type="nucleotide sequence ID" value="NZ_JAKEVZ010000001.1"/>
</dbReference>
<sequence>MFLPTVSVLMVIDLLIITVIEQPELLAGGVVPGIGEQEPVLTQHDAVERKFEGVAVQEDEVVYVTCDHAFWEKDTIEIRSRRLKRAFISR</sequence>
<dbReference type="EMBL" id="JAKEVZ010000001">
    <property type="protein sequence ID" value="MCF1749703.1"/>
    <property type="molecule type" value="Genomic_DNA"/>
</dbReference>
<dbReference type="Proteomes" id="UP001201449">
    <property type="component" value="Unassembled WGS sequence"/>
</dbReference>
<proteinExistence type="predicted"/>
<keyword evidence="2" id="KW-1185">Reference proteome</keyword>